<dbReference type="PANTHER" id="PTHR34700">
    <property type="entry name" value="POTASSIUM BINDING PROTEIN KBP"/>
    <property type="match status" value="1"/>
</dbReference>
<keyword evidence="4" id="KW-0732">Signal</keyword>
<dbReference type="InterPro" id="IPR036779">
    <property type="entry name" value="LysM_dom_sf"/>
</dbReference>
<comment type="similarity">
    <text evidence="1">Belongs to the transglycosylase family. Rpf subfamily.</text>
</comment>
<comment type="caution">
    <text evidence="6">The sequence shown here is derived from an EMBL/GenBank/DDBJ whole genome shotgun (WGS) entry which is preliminary data.</text>
</comment>
<dbReference type="Proteomes" id="UP000186455">
    <property type="component" value="Unassembled WGS sequence"/>
</dbReference>
<dbReference type="SUPFAM" id="SSF53955">
    <property type="entry name" value="Lysozyme-like"/>
    <property type="match status" value="1"/>
</dbReference>
<dbReference type="PROSITE" id="PS51782">
    <property type="entry name" value="LYSM"/>
    <property type="match status" value="1"/>
</dbReference>
<evidence type="ECO:0000256" key="4">
    <source>
        <dbReference type="SAM" id="SignalP"/>
    </source>
</evidence>
<dbReference type="RefSeq" id="WP_073783858.1">
    <property type="nucleotide sequence ID" value="NZ_JBITHB010000016.1"/>
</dbReference>
<evidence type="ECO:0000313" key="6">
    <source>
        <dbReference type="EMBL" id="OKH96006.1"/>
    </source>
</evidence>
<protein>
    <submittedName>
        <fullName evidence="6">Transglycosylase</fullName>
    </submittedName>
</protein>
<dbReference type="EMBL" id="LFBV01000001">
    <property type="protein sequence ID" value="OKH96006.1"/>
    <property type="molecule type" value="Genomic_DNA"/>
</dbReference>
<sequence length="249" mass="25505">MLLSGKGKHRKPSKATRIVALAGVTGAAVAAPLMAAGTASAATAAEWDTVAQCESGGNWSINTGNGYYGGLQFSASTWAAFGGTAYAATANQATKSQQIEIAEKVLAGQGKGAWPSCGVGLSGAAYGGGAAEQPKPQPQQTQPQQQQSAPAPQPQQETEQRASRSQDRAPAAAPSQAPKPAAPAEKIETPTGKKVEKGDGEYKVKTGDTLSAIADAEGVKGGWQKLFELNDDIVDDADFIFPGQQLHLS</sequence>
<dbReference type="STRING" id="1048205.AB852_04795"/>
<dbReference type="InterPro" id="IPR018392">
    <property type="entry name" value="LysM"/>
</dbReference>
<reference evidence="6 7" key="1">
    <citation type="submission" date="2015-06" db="EMBL/GenBank/DDBJ databases">
        <title>Cloning and characterization of the uncialamcin biosynthetic gene cluster.</title>
        <authorList>
            <person name="Yan X."/>
            <person name="Huang T."/>
            <person name="Ge H."/>
            <person name="Shen B."/>
        </authorList>
    </citation>
    <scope>NUCLEOTIDE SEQUENCE [LARGE SCALE GENOMIC DNA]</scope>
    <source>
        <strain evidence="6 7">DCA2648</strain>
    </source>
</reference>
<proteinExistence type="inferred from homology"/>
<dbReference type="Pfam" id="PF06737">
    <property type="entry name" value="Transglycosylas"/>
    <property type="match status" value="1"/>
</dbReference>
<dbReference type="InterPro" id="IPR023346">
    <property type="entry name" value="Lysozyme-like_dom_sf"/>
</dbReference>
<evidence type="ECO:0000256" key="1">
    <source>
        <dbReference type="ARBA" id="ARBA00010830"/>
    </source>
</evidence>
<evidence type="ECO:0000256" key="3">
    <source>
        <dbReference type="SAM" id="MobiDB-lite"/>
    </source>
</evidence>
<dbReference type="Gene3D" id="1.10.530.10">
    <property type="match status" value="1"/>
</dbReference>
<feature type="region of interest" description="Disordered" evidence="3">
    <location>
        <begin position="125"/>
        <end position="202"/>
    </location>
</feature>
<gene>
    <name evidence="6" type="ORF">AB852_04795</name>
</gene>
<feature type="compositionally biased region" description="Low complexity" evidence="3">
    <location>
        <begin position="168"/>
        <end position="184"/>
    </location>
</feature>
<feature type="compositionally biased region" description="Basic and acidic residues" evidence="3">
    <location>
        <begin position="158"/>
        <end position="167"/>
    </location>
</feature>
<evidence type="ECO:0000313" key="7">
    <source>
        <dbReference type="Proteomes" id="UP000186455"/>
    </source>
</evidence>
<feature type="signal peptide" evidence="4">
    <location>
        <begin position="1"/>
        <end position="30"/>
    </location>
</feature>
<keyword evidence="2" id="KW-0378">Hydrolase</keyword>
<dbReference type="Pfam" id="PF01476">
    <property type="entry name" value="LysM"/>
    <property type="match status" value="1"/>
</dbReference>
<dbReference type="Gene3D" id="3.10.350.10">
    <property type="entry name" value="LysM domain"/>
    <property type="match status" value="1"/>
</dbReference>
<dbReference type="PANTHER" id="PTHR34700:SF4">
    <property type="entry name" value="PHAGE-LIKE ELEMENT PBSX PROTEIN XKDP"/>
    <property type="match status" value="1"/>
</dbReference>
<organism evidence="6 7">
    <name type="scientific">Streptomyces uncialis</name>
    <dbReference type="NCBI Taxonomy" id="1048205"/>
    <lineage>
        <taxon>Bacteria</taxon>
        <taxon>Bacillati</taxon>
        <taxon>Actinomycetota</taxon>
        <taxon>Actinomycetes</taxon>
        <taxon>Kitasatosporales</taxon>
        <taxon>Streptomycetaceae</taxon>
        <taxon>Streptomyces</taxon>
    </lineage>
</organism>
<evidence type="ECO:0000259" key="5">
    <source>
        <dbReference type="PROSITE" id="PS51782"/>
    </source>
</evidence>
<accession>A0A1Q4VDT9</accession>
<feature type="chain" id="PRO_5039597837" evidence="4">
    <location>
        <begin position="31"/>
        <end position="249"/>
    </location>
</feature>
<feature type="domain" description="LysM" evidence="5">
    <location>
        <begin position="200"/>
        <end position="248"/>
    </location>
</feature>
<dbReference type="SMART" id="SM00257">
    <property type="entry name" value="LysM"/>
    <property type="match status" value="1"/>
</dbReference>
<dbReference type="AlphaFoldDB" id="A0A1Q4VDT9"/>
<name>A0A1Q4VDT9_9ACTN</name>
<dbReference type="InterPro" id="IPR010618">
    <property type="entry name" value="RPF"/>
</dbReference>
<keyword evidence="7" id="KW-1185">Reference proteome</keyword>
<dbReference type="GO" id="GO:0016787">
    <property type="term" value="F:hydrolase activity"/>
    <property type="evidence" value="ECO:0007669"/>
    <property type="project" value="UniProtKB-KW"/>
</dbReference>
<feature type="compositionally biased region" description="Low complexity" evidence="3">
    <location>
        <begin position="131"/>
        <end position="157"/>
    </location>
</feature>
<dbReference type="CDD" id="cd13925">
    <property type="entry name" value="RPF"/>
    <property type="match status" value="1"/>
</dbReference>
<evidence type="ECO:0000256" key="2">
    <source>
        <dbReference type="ARBA" id="ARBA00022801"/>
    </source>
</evidence>
<feature type="compositionally biased region" description="Basic and acidic residues" evidence="3">
    <location>
        <begin position="185"/>
        <end position="202"/>
    </location>
</feature>
<dbReference type="InterPro" id="IPR052196">
    <property type="entry name" value="Bact_Kbp"/>
</dbReference>
<dbReference type="SUPFAM" id="SSF54106">
    <property type="entry name" value="LysM domain"/>
    <property type="match status" value="1"/>
</dbReference>
<dbReference type="CDD" id="cd00118">
    <property type="entry name" value="LysM"/>
    <property type="match status" value="1"/>
</dbReference>